<dbReference type="InterPro" id="IPR018649">
    <property type="entry name" value="SHOCT"/>
</dbReference>
<feature type="domain" description="SHOCT" evidence="2">
    <location>
        <begin position="242"/>
        <end position="269"/>
    </location>
</feature>
<evidence type="ECO:0000313" key="4">
    <source>
        <dbReference type="Proteomes" id="UP001185899"/>
    </source>
</evidence>
<organism evidence="3 4">
    <name type="scientific">Rhodococcus cercidiphylli</name>
    <dbReference type="NCBI Taxonomy" id="489916"/>
    <lineage>
        <taxon>Bacteria</taxon>
        <taxon>Bacillati</taxon>
        <taxon>Actinomycetota</taxon>
        <taxon>Actinomycetes</taxon>
        <taxon>Mycobacteriales</taxon>
        <taxon>Nocardiaceae</taxon>
        <taxon>Rhodococcus</taxon>
    </lineage>
</organism>
<keyword evidence="4" id="KW-1185">Reference proteome</keyword>
<dbReference type="Pfam" id="PF09851">
    <property type="entry name" value="SHOCT"/>
    <property type="match status" value="1"/>
</dbReference>
<dbReference type="Proteomes" id="UP001185899">
    <property type="component" value="Unassembled WGS sequence"/>
</dbReference>
<protein>
    <submittedName>
        <fullName evidence="3">SHOCT domain-containing protein</fullName>
    </submittedName>
</protein>
<proteinExistence type="predicted"/>
<comment type="caution">
    <text evidence="3">The sequence shown here is derived from an EMBL/GenBank/DDBJ whole genome shotgun (WGS) entry which is preliminary data.</text>
</comment>
<accession>A0ABU4B5U8</accession>
<feature type="compositionally biased region" description="Low complexity" evidence="1">
    <location>
        <begin position="191"/>
        <end position="234"/>
    </location>
</feature>
<evidence type="ECO:0000259" key="2">
    <source>
        <dbReference type="Pfam" id="PF09851"/>
    </source>
</evidence>
<evidence type="ECO:0000313" key="3">
    <source>
        <dbReference type="EMBL" id="MDV6233879.1"/>
    </source>
</evidence>
<dbReference type="EMBL" id="JAWLKE010000014">
    <property type="protein sequence ID" value="MDV6233879.1"/>
    <property type="molecule type" value="Genomic_DNA"/>
</dbReference>
<gene>
    <name evidence="3" type="ORF">R3P95_25295</name>
</gene>
<reference evidence="3 4" key="1">
    <citation type="submission" date="2023-10" db="EMBL/GenBank/DDBJ databases">
        <title>Development of a sustainable strategy for remediation of hydrocarbon-contaminated territories based on the waste exchange concept.</title>
        <authorList>
            <person name="Krivoruchko A."/>
        </authorList>
    </citation>
    <scope>NUCLEOTIDE SEQUENCE [LARGE SCALE GENOMIC DNA]</scope>
    <source>
        <strain evidence="3 4">IEGM 1322</strain>
    </source>
</reference>
<feature type="region of interest" description="Disordered" evidence="1">
    <location>
        <begin position="184"/>
        <end position="236"/>
    </location>
</feature>
<sequence>MNQALTPAGENAVSELSSRYGISTDAVRTMLDAVNNGRGSMAQFNIPELGGSGQWMRGGMTMVGNMFDHGLKSRVDGLCRDLSAVLSQHQVYPPRETGSSSFGGNSFGGGSWWPSDLGAPSSSGGQNGSQYAVFPGSRRLAVLVGGELAVYDTLDHSIGGVQQQQGGGPGSLEFTSQYGTFTAGSLPRVDQQSGGTNSQNQSTPQPAPQTYAQPSSSHQSSQSSNHSPQGNPSGVDISDITAAIEALAGLHAKGFLTDDEFHAKKSELLGRV</sequence>
<dbReference type="RefSeq" id="WP_317534210.1">
    <property type="nucleotide sequence ID" value="NZ_JAWLKE010000014.1"/>
</dbReference>
<evidence type="ECO:0000256" key="1">
    <source>
        <dbReference type="SAM" id="MobiDB-lite"/>
    </source>
</evidence>
<name>A0ABU4B5U8_9NOCA</name>